<accession>A0A4Y2B7F3</accession>
<dbReference type="GO" id="GO:0005506">
    <property type="term" value="F:iron ion binding"/>
    <property type="evidence" value="ECO:0007669"/>
    <property type="project" value="InterPro"/>
</dbReference>
<dbReference type="EMBL" id="BGPR01234674">
    <property type="protein sequence ID" value="GBL88262.1"/>
    <property type="molecule type" value="Genomic_DNA"/>
</dbReference>
<dbReference type="SUPFAM" id="SSF48264">
    <property type="entry name" value="Cytochrome P450"/>
    <property type="match status" value="1"/>
</dbReference>
<evidence type="ECO:0000256" key="7">
    <source>
        <dbReference type="ARBA" id="ARBA00022824"/>
    </source>
</evidence>
<proteinExistence type="inferred from homology"/>
<comment type="subcellular location">
    <subcellularLocation>
        <location evidence="3">Endoplasmic reticulum membrane</location>
        <topology evidence="3">Peripheral membrane protein</topology>
    </subcellularLocation>
    <subcellularLocation>
        <location evidence="2">Microsome membrane</location>
        <topology evidence="2">Peripheral membrane protein</topology>
    </subcellularLocation>
</comment>
<feature type="non-terminal residue" evidence="13">
    <location>
        <position position="1"/>
    </location>
</feature>
<evidence type="ECO:0000256" key="10">
    <source>
        <dbReference type="ARBA" id="ARBA00023004"/>
    </source>
</evidence>
<dbReference type="OrthoDB" id="6433582at2759"/>
<evidence type="ECO:0000256" key="12">
    <source>
        <dbReference type="ARBA" id="ARBA00023136"/>
    </source>
</evidence>
<dbReference type="Proteomes" id="UP000499080">
    <property type="component" value="Unassembled WGS sequence"/>
</dbReference>
<sequence>AYILALYPEIQKRTYEEIRDVLQKTEGELSYDALQEMTYLDSVLCETLRLYPAFAR</sequence>
<dbReference type="GO" id="GO:0004497">
    <property type="term" value="F:monooxygenase activity"/>
    <property type="evidence" value="ECO:0007669"/>
    <property type="project" value="UniProtKB-KW"/>
</dbReference>
<reference evidence="13 14" key="1">
    <citation type="journal article" date="2019" name="Sci. Rep.">
        <title>Orb-weaving spider Araneus ventricosus genome elucidates the spidroin gene catalogue.</title>
        <authorList>
            <person name="Kono N."/>
            <person name="Nakamura H."/>
            <person name="Ohtoshi R."/>
            <person name="Moran D.A.P."/>
            <person name="Shinohara A."/>
            <person name="Yoshida Y."/>
            <person name="Fujiwara M."/>
            <person name="Mori M."/>
            <person name="Tomita M."/>
            <person name="Arakawa K."/>
        </authorList>
    </citation>
    <scope>NUCLEOTIDE SEQUENCE [LARGE SCALE GENOMIC DNA]</scope>
</reference>
<keyword evidence="12" id="KW-0472">Membrane</keyword>
<evidence type="ECO:0000313" key="14">
    <source>
        <dbReference type="Proteomes" id="UP000499080"/>
    </source>
</evidence>
<keyword evidence="6" id="KW-0479">Metal-binding</keyword>
<comment type="cofactor">
    <cofactor evidence="1">
        <name>heme</name>
        <dbReference type="ChEBI" id="CHEBI:30413"/>
    </cofactor>
</comment>
<evidence type="ECO:0000256" key="6">
    <source>
        <dbReference type="ARBA" id="ARBA00022723"/>
    </source>
</evidence>
<keyword evidence="14" id="KW-1185">Reference proteome</keyword>
<dbReference type="InterPro" id="IPR050476">
    <property type="entry name" value="Insect_CytP450_Detox"/>
</dbReference>
<evidence type="ECO:0000256" key="3">
    <source>
        <dbReference type="ARBA" id="ARBA00004406"/>
    </source>
</evidence>
<evidence type="ECO:0000256" key="11">
    <source>
        <dbReference type="ARBA" id="ARBA00023033"/>
    </source>
</evidence>
<evidence type="ECO:0000256" key="8">
    <source>
        <dbReference type="ARBA" id="ARBA00022848"/>
    </source>
</evidence>
<dbReference type="InterPro" id="IPR001128">
    <property type="entry name" value="Cyt_P450"/>
</dbReference>
<dbReference type="InterPro" id="IPR036396">
    <property type="entry name" value="Cyt_P450_sf"/>
</dbReference>
<dbReference type="GO" id="GO:0020037">
    <property type="term" value="F:heme binding"/>
    <property type="evidence" value="ECO:0007669"/>
    <property type="project" value="InterPro"/>
</dbReference>
<evidence type="ECO:0000256" key="1">
    <source>
        <dbReference type="ARBA" id="ARBA00001971"/>
    </source>
</evidence>
<dbReference type="PANTHER" id="PTHR24292:SF45">
    <property type="entry name" value="CYTOCHROME P450 6G1-RELATED"/>
    <property type="match status" value="1"/>
</dbReference>
<keyword evidence="5" id="KW-0349">Heme</keyword>
<keyword evidence="10" id="KW-0408">Iron</keyword>
<evidence type="ECO:0000256" key="5">
    <source>
        <dbReference type="ARBA" id="ARBA00022617"/>
    </source>
</evidence>
<keyword evidence="9" id="KW-0560">Oxidoreductase</keyword>
<dbReference type="GO" id="GO:0016705">
    <property type="term" value="F:oxidoreductase activity, acting on paired donors, with incorporation or reduction of molecular oxygen"/>
    <property type="evidence" value="ECO:0007669"/>
    <property type="project" value="InterPro"/>
</dbReference>
<evidence type="ECO:0000313" key="13">
    <source>
        <dbReference type="EMBL" id="GBL88262.1"/>
    </source>
</evidence>
<dbReference type="PANTHER" id="PTHR24292">
    <property type="entry name" value="CYTOCHROME P450"/>
    <property type="match status" value="1"/>
</dbReference>
<dbReference type="Gene3D" id="1.10.630.10">
    <property type="entry name" value="Cytochrome P450"/>
    <property type="match status" value="1"/>
</dbReference>
<evidence type="ECO:0000256" key="9">
    <source>
        <dbReference type="ARBA" id="ARBA00023002"/>
    </source>
</evidence>
<evidence type="ECO:0008006" key="15">
    <source>
        <dbReference type="Google" id="ProtNLM"/>
    </source>
</evidence>
<dbReference type="GO" id="GO:0005789">
    <property type="term" value="C:endoplasmic reticulum membrane"/>
    <property type="evidence" value="ECO:0007669"/>
    <property type="project" value="UniProtKB-SubCell"/>
</dbReference>
<comment type="caution">
    <text evidence="13">The sequence shown here is derived from an EMBL/GenBank/DDBJ whole genome shotgun (WGS) entry which is preliminary data.</text>
</comment>
<dbReference type="Pfam" id="PF00067">
    <property type="entry name" value="p450"/>
    <property type="match status" value="1"/>
</dbReference>
<protein>
    <recommendedName>
        <fullName evidence="15">Cytochrome P450</fullName>
    </recommendedName>
</protein>
<name>A0A4Y2B7F3_ARAVE</name>
<evidence type="ECO:0000256" key="4">
    <source>
        <dbReference type="ARBA" id="ARBA00010617"/>
    </source>
</evidence>
<evidence type="ECO:0000256" key="2">
    <source>
        <dbReference type="ARBA" id="ARBA00004174"/>
    </source>
</evidence>
<keyword evidence="8" id="KW-0492">Microsome</keyword>
<keyword evidence="7" id="KW-0256">Endoplasmic reticulum</keyword>
<keyword evidence="11" id="KW-0503">Monooxygenase</keyword>
<organism evidence="13 14">
    <name type="scientific">Araneus ventricosus</name>
    <name type="common">Orbweaver spider</name>
    <name type="synonym">Epeira ventricosa</name>
    <dbReference type="NCBI Taxonomy" id="182803"/>
    <lineage>
        <taxon>Eukaryota</taxon>
        <taxon>Metazoa</taxon>
        <taxon>Ecdysozoa</taxon>
        <taxon>Arthropoda</taxon>
        <taxon>Chelicerata</taxon>
        <taxon>Arachnida</taxon>
        <taxon>Araneae</taxon>
        <taxon>Araneomorphae</taxon>
        <taxon>Entelegynae</taxon>
        <taxon>Araneoidea</taxon>
        <taxon>Araneidae</taxon>
        <taxon>Araneus</taxon>
    </lineage>
</organism>
<comment type="similarity">
    <text evidence="4">Belongs to the cytochrome P450 family.</text>
</comment>
<gene>
    <name evidence="13" type="ORF">AVEN_215465_1</name>
</gene>
<dbReference type="AlphaFoldDB" id="A0A4Y2B7F3"/>